<sequence length="325" mass="36505">METAADYPGLAMLASSASMSTPFSVKDILNLGDQAGLDPQTLFWQNQALEKILFESDSITDDSFGVSDPNLIPSRDYNDSFGNNSASMTTYGMSTANTSCINSLPPLTSPHVQSLSHLCPPFPSERDENDLIFGSFGNQKGDDQINNKKDNCPLSGFDSPSDHSSKTNGQKTRTKRKPRILFSQAQVYELERRFKQQRYLSAPEREHLAQMLKLTSTQVKIWFQNRRYKCKRQRQDKTLEMTANGLDQMPPRRIAVPVLVRDGKPCPPTPPPYTPQYNVNVQSVNAYGGYMTGSCSYGQVQQTPSYMNIHHPSFWYSSSRNSRVC</sequence>
<evidence type="ECO:0000313" key="10">
    <source>
        <dbReference type="EnsemblMetazoa" id="SMAR005028-PA"/>
    </source>
</evidence>
<keyword evidence="4 6" id="KW-0371">Homeobox</keyword>
<feature type="DNA-binding region" description="Homeobox" evidence="6">
    <location>
        <begin position="175"/>
        <end position="234"/>
    </location>
</feature>
<dbReference type="AlphaFoldDB" id="T1IV38"/>
<evidence type="ECO:0000256" key="8">
    <source>
        <dbReference type="SAM" id="MobiDB-lite"/>
    </source>
</evidence>
<evidence type="ECO:0000256" key="6">
    <source>
        <dbReference type="PROSITE-ProRule" id="PRU00108"/>
    </source>
</evidence>
<dbReference type="Pfam" id="PF00046">
    <property type="entry name" value="Homeodomain"/>
    <property type="match status" value="1"/>
</dbReference>
<evidence type="ECO:0000256" key="4">
    <source>
        <dbReference type="ARBA" id="ARBA00023155"/>
    </source>
</evidence>
<evidence type="ECO:0000256" key="1">
    <source>
        <dbReference type="ARBA" id="ARBA00004123"/>
    </source>
</evidence>
<dbReference type="OMA" id="PCSSAYT"/>
<dbReference type="SMART" id="SM00389">
    <property type="entry name" value="HOX"/>
    <property type="match status" value="1"/>
</dbReference>
<dbReference type="Gene3D" id="1.10.10.60">
    <property type="entry name" value="Homeodomain-like"/>
    <property type="match status" value="1"/>
</dbReference>
<evidence type="ECO:0000256" key="5">
    <source>
        <dbReference type="ARBA" id="ARBA00023242"/>
    </source>
</evidence>
<protein>
    <recommendedName>
        <fullName evidence="9">Homeobox domain-containing protein</fullName>
    </recommendedName>
</protein>
<proteinExistence type="inferred from homology"/>
<dbReference type="PROSITE" id="PS50071">
    <property type="entry name" value="HOMEOBOX_2"/>
    <property type="match status" value="1"/>
</dbReference>
<dbReference type="HOGENOM" id="CLU_049543_0_0_1"/>
<evidence type="ECO:0000256" key="7">
    <source>
        <dbReference type="RuleBase" id="RU000682"/>
    </source>
</evidence>
<dbReference type="GO" id="GO:0000981">
    <property type="term" value="F:DNA-binding transcription factor activity, RNA polymerase II-specific"/>
    <property type="evidence" value="ECO:0007669"/>
    <property type="project" value="InterPro"/>
</dbReference>
<dbReference type="Proteomes" id="UP000014500">
    <property type="component" value="Unassembled WGS sequence"/>
</dbReference>
<dbReference type="SUPFAM" id="SSF46689">
    <property type="entry name" value="Homeodomain-like"/>
    <property type="match status" value="1"/>
</dbReference>
<accession>T1IV38</accession>
<evidence type="ECO:0000313" key="11">
    <source>
        <dbReference type="Proteomes" id="UP000014500"/>
    </source>
</evidence>
<dbReference type="InterPro" id="IPR050394">
    <property type="entry name" value="Homeobox_NK-like"/>
</dbReference>
<dbReference type="GO" id="GO:0030154">
    <property type="term" value="P:cell differentiation"/>
    <property type="evidence" value="ECO:0007669"/>
    <property type="project" value="TreeGrafter"/>
</dbReference>
<feature type="domain" description="Homeobox" evidence="9">
    <location>
        <begin position="173"/>
        <end position="233"/>
    </location>
</feature>
<evidence type="ECO:0000256" key="3">
    <source>
        <dbReference type="ARBA" id="ARBA00023125"/>
    </source>
</evidence>
<dbReference type="eggNOG" id="KOG0842">
    <property type="taxonomic scope" value="Eukaryota"/>
</dbReference>
<comment type="subcellular location">
    <subcellularLocation>
        <location evidence="1 6 7">Nucleus</location>
    </subcellularLocation>
</comment>
<dbReference type="GO" id="GO:0000978">
    <property type="term" value="F:RNA polymerase II cis-regulatory region sequence-specific DNA binding"/>
    <property type="evidence" value="ECO:0007669"/>
    <property type="project" value="TreeGrafter"/>
</dbReference>
<dbReference type="PANTHER" id="PTHR24340">
    <property type="entry name" value="HOMEOBOX PROTEIN NKX"/>
    <property type="match status" value="1"/>
</dbReference>
<dbReference type="PROSITE" id="PS00027">
    <property type="entry name" value="HOMEOBOX_1"/>
    <property type="match status" value="1"/>
</dbReference>
<reference evidence="10" key="2">
    <citation type="submission" date="2015-02" db="UniProtKB">
        <authorList>
            <consortium name="EnsemblMetazoa"/>
        </authorList>
    </citation>
    <scope>IDENTIFICATION</scope>
</reference>
<dbReference type="InterPro" id="IPR020479">
    <property type="entry name" value="HD_metazoa"/>
</dbReference>
<dbReference type="GO" id="GO:0005634">
    <property type="term" value="C:nucleus"/>
    <property type="evidence" value="ECO:0007669"/>
    <property type="project" value="UniProtKB-SubCell"/>
</dbReference>
<dbReference type="PhylomeDB" id="T1IV38"/>
<organism evidence="10 11">
    <name type="scientific">Strigamia maritima</name>
    <name type="common">European centipede</name>
    <name type="synonym">Geophilus maritimus</name>
    <dbReference type="NCBI Taxonomy" id="126957"/>
    <lineage>
        <taxon>Eukaryota</taxon>
        <taxon>Metazoa</taxon>
        <taxon>Ecdysozoa</taxon>
        <taxon>Arthropoda</taxon>
        <taxon>Myriapoda</taxon>
        <taxon>Chilopoda</taxon>
        <taxon>Pleurostigmophora</taxon>
        <taxon>Geophilomorpha</taxon>
        <taxon>Linotaeniidae</taxon>
        <taxon>Strigamia</taxon>
    </lineage>
</organism>
<name>T1IV38_STRMM</name>
<dbReference type="STRING" id="126957.T1IV38"/>
<dbReference type="InterPro" id="IPR009057">
    <property type="entry name" value="Homeodomain-like_sf"/>
</dbReference>
<keyword evidence="3 6" id="KW-0238">DNA-binding</keyword>
<dbReference type="EnsemblMetazoa" id="SMAR005028-RA">
    <property type="protein sequence ID" value="SMAR005028-PA"/>
    <property type="gene ID" value="SMAR005028"/>
</dbReference>
<reference evidence="11" key="1">
    <citation type="submission" date="2011-05" db="EMBL/GenBank/DDBJ databases">
        <authorList>
            <person name="Richards S.R."/>
            <person name="Qu J."/>
            <person name="Jiang H."/>
            <person name="Jhangiani S.N."/>
            <person name="Agravi P."/>
            <person name="Goodspeed R."/>
            <person name="Gross S."/>
            <person name="Mandapat C."/>
            <person name="Jackson L."/>
            <person name="Mathew T."/>
            <person name="Pu L."/>
            <person name="Thornton R."/>
            <person name="Saada N."/>
            <person name="Wilczek-Boney K.B."/>
            <person name="Lee S."/>
            <person name="Kovar C."/>
            <person name="Wu Y."/>
            <person name="Scherer S.E."/>
            <person name="Worley K.C."/>
            <person name="Muzny D.M."/>
            <person name="Gibbs R."/>
        </authorList>
    </citation>
    <scope>NUCLEOTIDE SEQUENCE</scope>
    <source>
        <strain evidence="11">Brora</strain>
    </source>
</reference>
<comment type="similarity">
    <text evidence="2">Belongs to the NK-2 homeobox family.</text>
</comment>
<keyword evidence="11" id="KW-1185">Reference proteome</keyword>
<dbReference type="PRINTS" id="PR00024">
    <property type="entry name" value="HOMEOBOX"/>
</dbReference>
<dbReference type="PANTHER" id="PTHR24340:SF111">
    <property type="entry name" value="HOMEOBOX DOMAIN-CONTAINING PROTEIN"/>
    <property type="match status" value="1"/>
</dbReference>
<dbReference type="CDD" id="cd00086">
    <property type="entry name" value="homeodomain"/>
    <property type="match status" value="1"/>
</dbReference>
<dbReference type="InterPro" id="IPR001356">
    <property type="entry name" value="HD"/>
</dbReference>
<keyword evidence="5 6" id="KW-0539">Nucleus</keyword>
<evidence type="ECO:0000259" key="9">
    <source>
        <dbReference type="PROSITE" id="PS50071"/>
    </source>
</evidence>
<dbReference type="InterPro" id="IPR017970">
    <property type="entry name" value="Homeobox_CS"/>
</dbReference>
<dbReference type="FunFam" id="1.10.10.60:FF:000078">
    <property type="entry name" value="NK2 homeobox 3"/>
    <property type="match status" value="1"/>
</dbReference>
<dbReference type="EMBL" id="JH431574">
    <property type="status" value="NOT_ANNOTATED_CDS"/>
    <property type="molecule type" value="Genomic_DNA"/>
</dbReference>
<feature type="compositionally biased region" description="Basic and acidic residues" evidence="8">
    <location>
        <begin position="140"/>
        <end position="151"/>
    </location>
</feature>
<evidence type="ECO:0000256" key="2">
    <source>
        <dbReference type="ARBA" id="ARBA00005661"/>
    </source>
</evidence>
<feature type="region of interest" description="Disordered" evidence="8">
    <location>
        <begin position="130"/>
        <end position="178"/>
    </location>
</feature>